<protein>
    <submittedName>
        <fullName evidence="1">Uncharacterized protein</fullName>
    </submittedName>
</protein>
<dbReference type="EMBL" id="RPFJ01000046">
    <property type="protein sequence ID" value="RPD91807.1"/>
    <property type="molecule type" value="Genomic_DNA"/>
</dbReference>
<sequence>MKWNVPVIKDSLPTANKILETKYIRNPINQLLYIGTKKDTILITKKSLNINQYYSEFIEIDTIQRESKIELIADTEQELSIDLENFSFPPPPVALKGSDGLEIDETKTDSVYEIWKKRPRNYVKAYPVFIRNPSKDTIHIDNQDGALFLIQEAKNKMGEWKPIEYWIYSTCGNSYAYTSLGPDDILILKKVKYKGTFETEMRLKLRTNNKLVYSKPFKGLINIEQFELENVDGFTKRRLKNRDEDYIDHIFLNQ</sequence>
<comment type="caution">
    <text evidence="1">The sequence shown here is derived from an EMBL/GenBank/DDBJ whole genome shotgun (WGS) entry which is preliminary data.</text>
</comment>
<evidence type="ECO:0000313" key="1">
    <source>
        <dbReference type="EMBL" id="RPD91807.1"/>
    </source>
</evidence>
<name>A0A3N4NC42_9FLAO</name>
<evidence type="ECO:0000313" key="2">
    <source>
        <dbReference type="Proteomes" id="UP000270856"/>
    </source>
</evidence>
<dbReference type="AlphaFoldDB" id="A0A3N4NC42"/>
<dbReference type="Proteomes" id="UP000270856">
    <property type="component" value="Unassembled WGS sequence"/>
</dbReference>
<keyword evidence="2" id="KW-1185">Reference proteome</keyword>
<proteinExistence type="predicted"/>
<organism evidence="1 2">
    <name type="scientific">Aureibaculum marinum</name>
    <dbReference type="NCBI Taxonomy" id="2487930"/>
    <lineage>
        <taxon>Bacteria</taxon>
        <taxon>Pseudomonadati</taxon>
        <taxon>Bacteroidota</taxon>
        <taxon>Flavobacteriia</taxon>
        <taxon>Flavobacteriales</taxon>
        <taxon>Flavobacteriaceae</taxon>
        <taxon>Aureibaculum</taxon>
    </lineage>
</organism>
<gene>
    <name evidence="1" type="ORF">EGM88_14060</name>
</gene>
<reference evidence="1 2" key="1">
    <citation type="submission" date="2018-11" db="EMBL/GenBank/DDBJ databases">
        <title>Aureibaculum marinum gen. nov., sp. nov., a member of the family Flavobacteriaceae isolated from the Bohai Sea.</title>
        <authorList>
            <person name="Ji X."/>
        </authorList>
    </citation>
    <scope>NUCLEOTIDE SEQUENCE [LARGE SCALE GENOMIC DNA]</scope>
    <source>
        <strain evidence="1 2">BH-SD17</strain>
    </source>
</reference>
<accession>A0A3N4NC42</accession>